<dbReference type="GO" id="GO:0034338">
    <property type="term" value="F:short-chain carboxylesterase activity"/>
    <property type="evidence" value="ECO:0007669"/>
    <property type="project" value="TreeGrafter"/>
</dbReference>
<dbReference type="PANTHER" id="PTHR10794:SF63">
    <property type="entry name" value="ALPHA_BETA HYDROLASE 1, ISOFORM A"/>
    <property type="match status" value="1"/>
</dbReference>
<feature type="domain" description="AB hydrolase-1" evidence="4">
    <location>
        <begin position="149"/>
        <end position="388"/>
    </location>
</feature>
<dbReference type="FunCoup" id="A0A3N0VE06">
    <property type="interactions" value="230"/>
</dbReference>
<evidence type="ECO:0000313" key="6">
    <source>
        <dbReference type="Proteomes" id="UP000282106"/>
    </source>
</evidence>
<evidence type="ECO:0000256" key="2">
    <source>
        <dbReference type="PIRSR" id="PIRSR005211-1"/>
    </source>
</evidence>
<dbReference type="Gene3D" id="3.40.50.1820">
    <property type="entry name" value="alpha/beta hydrolase"/>
    <property type="match status" value="1"/>
</dbReference>
<sequence length="409" mass="44355">MAICGCSASCSSSPPPGWRWRRPGSPTSSPASIPGSTTTAKRWRNCRSWSARSAQAPDGDGARAALPSALAPHSSQPVVPSFSPAPGLRSAFLQSVLASKRPVRWLWRRRGLDLNALSSLRHFLVRDESGAAVTLTGWHTPSANAKALVVLIHGWEGGQDSSYLYGLACSLHRAGYALVRLCMRDHGSTHHGLNEQMFHSARLREVAEGVLAAQALEPGLPLFVVGFSLGGNFALRMALRGGEYGVNPRLSIGISPAINPRSTLIGINEGPKLVNRYFLDKWRKTMDAKAAAFPGRYDFSRHRAIADFTEITRAFVEDHTEFETLDHYLEQYTLTPAMLMASPQPLAILTARDDSVCPPADFEGLKAGGKVVAYAATERGGHCGFIENWKLDSWAEARVLELLAQSLAS</sequence>
<dbReference type="InterPro" id="IPR000073">
    <property type="entry name" value="AB_hydrolase_1"/>
</dbReference>
<feature type="region of interest" description="Disordered" evidence="3">
    <location>
        <begin position="1"/>
        <end position="41"/>
    </location>
</feature>
<organism evidence="5 6">
    <name type="scientific">Stagnimonas aquatica</name>
    <dbReference type="NCBI Taxonomy" id="2689987"/>
    <lineage>
        <taxon>Bacteria</taxon>
        <taxon>Pseudomonadati</taxon>
        <taxon>Pseudomonadota</taxon>
        <taxon>Gammaproteobacteria</taxon>
        <taxon>Nevskiales</taxon>
        <taxon>Nevskiaceae</taxon>
        <taxon>Stagnimonas</taxon>
    </lineage>
</organism>
<gene>
    <name evidence="5" type="ORF">ED208_08425</name>
</gene>
<dbReference type="InParanoid" id="A0A3N0VE06"/>
<feature type="active site" description="Charge relay system" evidence="2">
    <location>
        <position position="382"/>
    </location>
</feature>
<comment type="caution">
    <text evidence="5">The sequence shown here is derived from an EMBL/GenBank/DDBJ whole genome shotgun (WGS) entry which is preliminary data.</text>
</comment>
<dbReference type="SUPFAM" id="SSF53474">
    <property type="entry name" value="alpha/beta-Hydrolases"/>
    <property type="match status" value="1"/>
</dbReference>
<feature type="compositionally biased region" description="Low complexity" evidence="3">
    <location>
        <begin position="1"/>
        <end position="12"/>
    </location>
</feature>
<dbReference type="Proteomes" id="UP000282106">
    <property type="component" value="Unassembled WGS sequence"/>
</dbReference>
<evidence type="ECO:0000256" key="1">
    <source>
        <dbReference type="ARBA" id="ARBA00010884"/>
    </source>
</evidence>
<dbReference type="EMBL" id="RJVO01000003">
    <property type="protein sequence ID" value="ROH90989.1"/>
    <property type="molecule type" value="Genomic_DNA"/>
</dbReference>
<keyword evidence="6" id="KW-1185">Reference proteome</keyword>
<dbReference type="AlphaFoldDB" id="A0A3N0VE06"/>
<dbReference type="InterPro" id="IPR050960">
    <property type="entry name" value="AB_hydrolase_4_sf"/>
</dbReference>
<dbReference type="Pfam" id="PF12697">
    <property type="entry name" value="Abhydrolase_6"/>
    <property type="match status" value="1"/>
</dbReference>
<dbReference type="InterPro" id="IPR029058">
    <property type="entry name" value="AB_hydrolase_fold"/>
</dbReference>
<keyword evidence="5" id="KW-0378">Hydrolase</keyword>
<evidence type="ECO:0000256" key="3">
    <source>
        <dbReference type="SAM" id="MobiDB-lite"/>
    </source>
</evidence>
<evidence type="ECO:0000259" key="4">
    <source>
        <dbReference type="Pfam" id="PF12697"/>
    </source>
</evidence>
<name>A0A3N0VE06_9GAMM</name>
<protein>
    <submittedName>
        <fullName evidence="5">Alpha/beta fold hydrolase</fullName>
    </submittedName>
</protein>
<dbReference type="InterPro" id="IPR012020">
    <property type="entry name" value="ABHD4"/>
</dbReference>
<feature type="active site" description="Charge relay system" evidence="2">
    <location>
        <position position="354"/>
    </location>
</feature>
<feature type="active site" description="Charge relay system" evidence="2">
    <location>
        <position position="228"/>
    </location>
</feature>
<reference evidence="5 6" key="1">
    <citation type="submission" date="2018-10" db="EMBL/GenBank/DDBJ databases">
        <authorList>
            <person name="Chen W.-M."/>
        </authorList>
    </citation>
    <scope>NUCLEOTIDE SEQUENCE [LARGE SCALE GENOMIC DNA]</scope>
    <source>
        <strain evidence="5 6">THS-13</strain>
    </source>
</reference>
<comment type="similarity">
    <text evidence="1">Belongs to the AB hydrolase superfamily. AB hydrolase 4 family.</text>
</comment>
<proteinExistence type="inferred from homology"/>
<accession>A0A3N0VE06</accession>
<dbReference type="PANTHER" id="PTHR10794">
    <property type="entry name" value="ABHYDROLASE DOMAIN-CONTAINING PROTEIN"/>
    <property type="match status" value="1"/>
</dbReference>
<evidence type="ECO:0000313" key="5">
    <source>
        <dbReference type="EMBL" id="ROH90989.1"/>
    </source>
</evidence>
<feature type="compositionally biased region" description="Polar residues" evidence="3">
    <location>
        <begin position="27"/>
        <end position="40"/>
    </location>
</feature>
<dbReference type="GO" id="GO:0047372">
    <property type="term" value="F:monoacylglycerol lipase activity"/>
    <property type="evidence" value="ECO:0007669"/>
    <property type="project" value="TreeGrafter"/>
</dbReference>
<dbReference type="PIRSF" id="PIRSF005211">
    <property type="entry name" value="Ab_hydro_YheT"/>
    <property type="match status" value="1"/>
</dbReference>